<evidence type="ECO:0000256" key="4">
    <source>
        <dbReference type="ARBA" id="ARBA00022777"/>
    </source>
</evidence>
<keyword evidence="3" id="KW-0547">Nucleotide-binding</keyword>
<dbReference type="InterPro" id="IPR039430">
    <property type="entry name" value="Thymidylate_kin-like_dom"/>
</dbReference>
<organism evidence="7">
    <name type="scientific">Mesorhizobium sp. WSM2240</name>
    <dbReference type="NCBI Taxonomy" id="3228851"/>
    <lineage>
        <taxon>Bacteria</taxon>
        <taxon>Pseudomonadati</taxon>
        <taxon>Pseudomonadota</taxon>
        <taxon>Alphaproteobacteria</taxon>
        <taxon>Hyphomicrobiales</taxon>
        <taxon>Phyllobacteriaceae</taxon>
        <taxon>Mesorhizobium</taxon>
    </lineage>
</organism>
<keyword evidence="5" id="KW-0067">ATP-binding</keyword>
<dbReference type="RefSeq" id="WP_353642512.1">
    <property type="nucleotide sequence ID" value="NZ_CP159253.1"/>
</dbReference>
<accession>A0AAU8CUF1</accession>
<dbReference type="AlphaFoldDB" id="A0AAU8CUF1"/>
<name>A0AAU8CUF1_9HYPH</name>
<evidence type="ECO:0000256" key="3">
    <source>
        <dbReference type="ARBA" id="ARBA00022741"/>
    </source>
</evidence>
<dbReference type="GO" id="GO:0006233">
    <property type="term" value="P:dTDP biosynthetic process"/>
    <property type="evidence" value="ECO:0007669"/>
    <property type="project" value="InterPro"/>
</dbReference>
<keyword evidence="1" id="KW-0808">Transferase</keyword>
<dbReference type="Gene3D" id="3.40.50.300">
    <property type="entry name" value="P-loop containing nucleotide triphosphate hydrolases"/>
    <property type="match status" value="1"/>
</dbReference>
<dbReference type="EMBL" id="CP159253">
    <property type="protein sequence ID" value="XCG49959.1"/>
    <property type="molecule type" value="Genomic_DNA"/>
</dbReference>
<reference evidence="7" key="1">
    <citation type="submission" date="2024-06" db="EMBL/GenBank/DDBJ databases">
        <title>Mesorhizobium karijinii sp. nov., a symbiont of the iconic Swainsona formosa from arid Australia.</title>
        <authorList>
            <person name="Hill Y.J."/>
            <person name="Watkin E.L.J."/>
            <person name="O'Hara G.W."/>
            <person name="Terpolilli J."/>
            <person name="Tye M.L."/>
            <person name="Kohlmeier M.G."/>
        </authorList>
    </citation>
    <scope>NUCLEOTIDE SEQUENCE</scope>
    <source>
        <strain evidence="7">WSM2240</strain>
    </source>
</reference>
<dbReference type="GO" id="GO:0005524">
    <property type="term" value="F:ATP binding"/>
    <property type="evidence" value="ECO:0007669"/>
    <property type="project" value="UniProtKB-KW"/>
</dbReference>
<proteinExistence type="predicted"/>
<evidence type="ECO:0000256" key="1">
    <source>
        <dbReference type="ARBA" id="ARBA00022679"/>
    </source>
</evidence>
<dbReference type="InterPro" id="IPR018095">
    <property type="entry name" value="Thymidylate_kin_CS"/>
</dbReference>
<feature type="domain" description="Thymidylate kinase-like" evidence="6">
    <location>
        <begin position="8"/>
        <end position="143"/>
    </location>
</feature>
<sequence>MSRLIIAIEGPSGIGKSELLRRLMPSLAKRAPPFQATSNVETTSLQPLIRELARSEKPGIALCLALAAARALLLERTTGNLLVDRYVLSSLVYQTFSGIDREYIYQINAPLLAGVVTVALEARAQVIAGRRETRQSNQSDFFKRSLGLEDEIALYGEGIAFLRARGHPVISVNANEDAAATAMKVADIIGRLDIAS</sequence>
<gene>
    <name evidence="7" type="ORF">ABVK50_05515</name>
</gene>
<keyword evidence="2" id="KW-0545">Nucleotide biosynthesis</keyword>
<dbReference type="InterPro" id="IPR027417">
    <property type="entry name" value="P-loop_NTPase"/>
</dbReference>
<dbReference type="GO" id="GO:0004798">
    <property type="term" value="F:dTMP kinase activity"/>
    <property type="evidence" value="ECO:0007669"/>
    <property type="project" value="InterPro"/>
</dbReference>
<evidence type="ECO:0000256" key="2">
    <source>
        <dbReference type="ARBA" id="ARBA00022727"/>
    </source>
</evidence>
<keyword evidence="4" id="KW-0418">Kinase</keyword>
<evidence type="ECO:0000256" key="5">
    <source>
        <dbReference type="ARBA" id="ARBA00022840"/>
    </source>
</evidence>
<evidence type="ECO:0000313" key="7">
    <source>
        <dbReference type="EMBL" id="XCG49959.1"/>
    </source>
</evidence>
<evidence type="ECO:0000259" key="6">
    <source>
        <dbReference type="Pfam" id="PF02223"/>
    </source>
</evidence>
<dbReference type="SUPFAM" id="SSF52540">
    <property type="entry name" value="P-loop containing nucleoside triphosphate hydrolases"/>
    <property type="match status" value="1"/>
</dbReference>
<dbReference type="PROSITE" id="PS01331">
    <property type="entry name" value="THYMIDYLATE_KINASE"/>
    <property type="match status" value="1"/>
</dbReference>
<protein>
    <recommendedName>
        <fullName evidence="6">Thymidylate kinase-like domain-containing protein</fullName>
    </recommendedName>
</protein>
<dbReference type="Pfam" id="PF02223">
    <property type="entry name" value="Thymidylate_kin"/>
    <property type="match status" value="1"/>
</dbReference>